<protein>
    <submittedName>
        <fullName evidence="2">Uncharacterized protein</fullName>
    </submittedName>
</protein>
<feature type="transmembrane region" description="Helical" evidence="1">
    <location>
        <begin position="38"/>
        <end position="55"/>
    </location>
</feature>
<dbReference type="Proteomes" id="UP001293718">
    <property type="component" value="Unassembled WGS sequence"/>
</dbReference>
<evidence type="ECO:0000256" key="1">
    <source>
        <dbReference type="SAM" id="Phobius"/>
    </source>
</evidence>
<comment type="caution">
    <text evidence="2">The sequence shown here is derived from an EMBL/GenBank/DDBJ whole genome shotgun (WGS) entry which is preliminary data.</text>
</comment>
<evidence type="ECO:0000313" key="2">
    <source>
        <dbReference type="EMBL" id="MDZ5455998.1"/>
    </source>
</evidence>
<proteinExistence type="predicted"/>
<reference evidence="2 3" key="1">
    <citation type="submission" date="2023-11" db="EMBL/GenBank/DDBJ databases">
        <title>Draft genome of Azohydromonas lata strain H1 (DSM1123), a polyhydroxyalkanoate producer.</title>
        <authorList>
            <person name="Traversa D."/>
            <person name="D'Addabbo P."/>
            <person name="Pazzani C."/>
            <person name="Manzari C."/>
            <person name="Chiara M."/>
            <person name="Scrascia M."/>
        </authorList>
    </citation>
    <scope>NUCLEOTIDE SEQUENCE [LARGE SCALE GENOMIC DNA]</scope>
    <source>
        <strain evidence="2 3">H1</strain>
    </source>
</reference>
<gene>
    <name evidence="2" type="ORF">SM757_05380</name>
</gene>
<feature type="transmembrane region" description="Helical" evidence="1">
    <location>
        <begin position="88"/>
        <end position="105"/>
    </location>
</feature>
<feature type="transmembrane region" description="Helical" evidence="1">
    <location>
        <begin position="62"/>
        <end position="82"/>
    </location>
</feature>
<accession>A0ABU5IA67</accession>
<feature type="transmembrane region" description="Helical" evidence="1">
    <location>
        <begin position="12"/>
        <end position="32"/>
    </location>
</feature>
<keyword evidence="3" id="KW-1185">Reference proteome</keyword>
<dbReference type="EMBL" id="JAXOJX010000005">
    <property type="protein sequence ID" value="MDZ5455998.1"/>
    <property type="molecule type" value="Genomic_DNA"/>
</dbReference>
<keyword evidence="1" id="KW-1133">Transmembrane helix</keyword>
<dbReference type="RefSeq" id="WP_322464680.1">
    <property type="nucleotide sequence ID" value="NZ_JAXOJX010000005.1"/>
</dbReference>
<keyword evidence="1" id="KW-0812">Transmembrane</keyword>
<sequence>MKPPAWRRWAAIALRCVHLGGLVLLGATLLGAPLQPRAGALLTLASGLALFVAELADTRIRLGELAGLVVLLKLVAVVWMALHPEAAPLLFWLVLAISGLMSHAPRPLRHWRPGRTADPRGR</sequence>
<keyword evidence="1" id="KW-0472">Membrane</keyword>
<organism evidence="2 3">
    <name type="scientific">Azohydromonas lata</name>
    <dbReference type="NCBI Taxonomy" id="45677"/>
    <lineage>
        <taxon>Bacteria</taxon>
        <taxon>Pseudomonadati</taxon>
        <taxon>Pseudomonadota</taxon>
        <taxon>Betaproteobacteria</taxon>
        <taxon>Burkholderiales</taxon>
        <taxon>Sphaerotilaceae</taxon>
        <taxon>Azohydromonas</taxon>
    </lineage>
</organism>
<name>A0ABU5IA67_9BURK</name>
<evidence type="ECO:0000313" key="3">
    <source>
        <dbReference type="Proteomes" id="UP001293718"/>
    </source>
</evidence>